<evidence type="ECO:0000259" key="2">
    <source>
        <dbReference type="PROSITE" id="PS50943"/>
    </source>
</evidence>
<dbReference type="InterPro" id="IPR001387">
    <property type="entry name" value="Cro/C1-type_HTH"/>
</dbReference>
<proteinExistence type="predicted"/>
<dbReference type="Proteomes" id="UP000037043">
    <property type="component" value="Unassembled WGS sequence"/>
</dbReference>
<evidence type="ECO:0000313" key="3">
    <source>
        <dbReference type="EMBL" id="KOA19388.1"/>
    </source>
</evidence>
<dbReference type="GO" id="GO:0003677">
    <property type="term" value="F:DNA binding"/>
    <property type="evidence" value="ECO:0007669"/>
    <property type="project" value="InterPro"/>
</dbReference>
<comment type="caution">
    <text evidence="3">The sequence shown here is derived from an EMBL/GenBank/DDBJ whole genome shotgun (WGS) entry which is preliminary data.</text>
</comment>
<dbReference type="SUPFAM" id="SSF47413">
    <property type="entry name" value="lambda repressor-like DNA-binding domains"/>
    <property type="match status" value="1"/>
</dbReference>
<dbReference type="PROSITE" id="PS50293">
    <property type="entry name" value="TPR_REGION"/>
    <property type="match status" value="1"/>
</dbReference>
<dbReference type="RefSeq" id="WP_052221700.1">
    <property type="nucleotide sequence ID" value="NZ_LHUR01000024.1"/>
</dbReference>
<dbReference type="PATRIC" id="fig|1121318.3.peg.2187"/>
<dbReference type="InterPro" id="IPR019734">
    <property type="entry name" value="TPR_rpt"/>
</dbReference>
<dbReference type="STRING" id="36844.SAMN04488501_11327"/>
<dbReference type="SMART" id="SM00028">
    <property type="entry name" value="TPR"/>
    <property type="match status" value="3"/>
</dbReference>
<dbReference type="CDD" id="cd00093">
    <property type="entry name" value="HTH_XRE"/>
    <property type="match status" value="1"/>
</dbReference>
<accession>A0A0L6Z9C7</accession>
<protein>
    <submittedName>
        <fullName evidence="3">Helix-turn-helix domain protein</fullName>
    </submittedName>
</protein>
<dbReference type="InterPro" id="IPR010982">
    <property type="entry name" value="Lambda_DNA-bd_dom_sf"/>
</dbReference>
<evidence type="ECO:0000313" key="4">
    <source>
        <dbReference type="Proteomes" id="UP000037043"/>
    </source>
</evidence>
<dbReference type="PROSITE" id="PS50005">
    <property type="entry name" value="TPR"/>
    <property type="match status" value="1"/>
</dbReference>
<reference evidence="4" key="1">
    <citation type="submission" date="2015-08" db="EMBL/GenBank/DDBJ databases">
        <title>Genome sequence of the strict anaerobe Clostridium homopropionicum LuHBu1 (DSM 5847T).</title>
        <authorList>
            <person name="Poehlein A."/>
            <person name="Beck M."/>
            <person name="Schiel-Bengelsdorf B."/>
            <person name="Bengelsdorf F.R."/>
            <person name="Daniel R."/>
            <person name="Duerre P."/>
        </authorList>
    </citation>
    <scope>NUCLEOTIDE SEQUENCE [LARGE SCALE GENOMIC DNA]</scope>
    <source>
        <strain evidence="4">DSM 5847</strain>
    </source>
</reference>
<dbReference type="EMBL" id="LHUR01000024">
    <property type="protein sequence ID" value="KOA19388.1"/>
    <property type="molecule type" value="Genomic_DNA"/>
</dbReference>
<organism evidence="3 4">
    <name type="scientific">Clostridium homopropionicum DSM 5847</name>
    <dbReference type="NCBI Taxonomy" id="1121318"/>
    <lineage>
        <taxon>Bacteria</taxon>
        <taxon>Bacillati</taxon>
        <taxon>Bacillota</taxon>
        <taxon>Clostridia</taxon>
        <taxon>Eubacteriales</taxon>
        <taxon>Clostridiaceae</taxon>
        <taxon>Clostridium</taxon>
    </lineage>
</organism>
<gene>
    <name evidence="3" type="ORF">CLHOM_21790</name>
</gene>
<dbReference type="PROSITE" id="PS50943">
    <property type="entry name" value="HTH_CROC1"/>
    <property type="match status" value="1"/>
</dbReference>
<dbReference type="Gene3D" id="1.25.40.10">
    <property type="entry name" value="Tetratricopeptide repeat domain"/>
    <property type="match status" value="2"/>
</dbReference>
<dbReference type="InterPro" id="IPR011990">
    <property type="entry name" value="TPR-like_helical_dom_sf"/>
</dbReference>
<keyword evidence="4" id="KW-1185">Reference proteome</keyword>
<feature type="repeat" description="TPR" evidence="1">
    <location>
        <begin position="268"/>
        <end position="301"/>
    </location>
</feature>
<sequence>MEVLSIGEKIKRTRIYKGLTLKDVCGSEISVSKLSCIENGKIAPEDWVLKYLSSKLDINLEYLEKSVEDQIKTNLEKLLSNPDVEDYEEKLEYNLEMAERYEYYELSFYIMHLIFDYLLKVNDVKRIQEMLGKYYDLCNNSSDKSKRLIYYMDVARFFYQNEEYFQSANYFNNVIKSIKDSEEKNYIMLGESIFGEALCNLMLKNYQKAYEIAINLNEIFPYIEDKLKKAKMYHMMALLSLRMDNGKFEFYEKKSNEMYDDNNNEYKAEAIFNYATNMFEMNANSKAIEYIKNAIDIFPKEDEEKFVNFMLLIIEELVNNETVDLARELIEDVLNISIKLNNLKFIEKSYYLKSKILKKQNDLLSSEMYMNLSLDALAKFGSKRQIYERYMEMGNMYYDIGSIKESLKYFTLAINIQKKL</sequence>
<evidence type="ECO:0000256" key="1">
    <source>
        <dbReference type="PROSITE-ProRule" id="PRU00339"/>
    </source>
</evidence>
<dbReference type="SUPFAM" id="SSF48452">
    <property type="entry name" value="TPR-like"/>
    <property type="match status" value="1"/>
</dbReference>
<keyword evidence="1" id="KW-0802">TPR repeat</keyword>
<name>A0A0L6Z9C7_9CLOT</name>
<dbReference type="AlphaFoldDB" id="A0A0L6Z9C7"/>
<feature type="domain" description="HTH cro/C1-type" evidence="2">
    <location>
        <begin position="10"/>
        <end position="63"/>
    </location>
</feature>